<dbReference type="EMBL" id="JABAIK010000006">
    <property type="protein sequence ID" value="NLS12756.1"/>
    <property type="molecule type" value="Genomic_DNA"/>
</dbReference>
<keyword evidence="9" id="KW-1185">Reference proteome</keyword>
<keyword evidence="4" id="KW-0808">Transferase</keyword>
<keyword evidence="5" id="KW-0548">Nucleotidyltransferase</keyword>
<dbReference type="PROSITE" id="PS51996">
    <property type="entry name" value="TR_MART"/>
    <property type="match status" value="1"/>
</dbReference>
<dbReference type="Gene3D" id="3.90.176.10">
    <property type="entry name" value="Toxin ADP-ribosyltransferase, Chain A, domain 1"/>
    <property type="match status" value="1"/>
</dbReference>
<keyword evidence="3" id="KW-0328">Glycosyltransferase</keyword>
<evidence type="ECO:0000256" key="4">
    <source>
        <dbReference type="ARBA" id="ARBA00022679"/>
    </source>
</evidence>
<comment type="catalytic activity">
    <reaction evidence="6">
        <text>L-arginyl-[protein] + NAD(+) = N(omega)-(ADP-D-ribosyl)-L-arginyl-[protein] + nicotinamide + H(+)</text>
        <dbReference type="Rhea" id="RHEA:19149"/>
        <dbReference type="Rhea" id="RHEA-COMP:10532"/>
        <dbReference type="Rhea" id="RHEA-COMP:15087"/>
        <dbReference type="ChEBI" id="CHEBI:15378"/>
        <dbReference type="ChEBI" id="CHEBI:17154"/>
        <dbReference type="ChEBI" id="CHEBI:29965"/>
        <dbReference type="ChEBI" id="CHEBI:57540"/>
        <dbReference type="ChEBI" id="CHEBI:142554"/>
        <dbReference type="EC" id="2.4.2.31"/>
    </reaction>
</comment>
<keyword evidence="7" id="KW-0732">Signal</keyword>
<sequence>MKKLFNSLLIAFALLSSVQSYATNYDSWINYMMNMIVGSHQATDEQAKMLEKALKEGADYKKYLTPDQVGFIENYTINPEMFNEMLKDGYDIDDPQSMFAKVLDSSLEKLPTQTRVTYRGGAYPKGVYSKLIKKGNVVYNNIFASTSYSASIAKEFADSVGGAGVEKVVFAIESTDGVNISNFSPTFTKEAEILLRPDSYFEVKKVKKGGDGTIYVAMKEVDPPKSRKTKVRHMYHGDILDCD</sequence>
<dbReference type="SUPFAM" id="SSF56399">
    <property type="entry name" value="ADP-ribosylation"/>
    <property type="match status" value="1"/>
</dbReference>
<evidence type="ECO:0000256" key="2">
    <source>
        <dbReference type="ARBA" id="ARBA00012031"/>
    </source>
</evidence>
<feature type="signal peptide" evidence="7">
    <location>
        <begin position="1"/>
        <end position="22"/>
    </location>
</feature>
<evidence type="ECO:0000256" key="6">
    <source>
        <dbReference type="ARBA" id="ARBA00047597"/>
    </source>
</evidence>
<evidence type="ECO:0000256" key="1">
    <source>
        <dbReference type="ARBA" id="ARBA00009558"/>
    </source>
</evidence>
<dbReference type="Pfam" id="PF01129">
    <property type="entry name" value="ART"/>
    <property type="match status" value="1"/>
</dbReference>
<organism evidence="8 9">
    <name type="scientific">Vibrio agarilyticus</name>
    <dbReference type="NCBI Taxonomy" id="2726741"/>
    <lineage>
        <taxon>Bacteria</taxon>
        <taxon>Pseudomonadati</taxon>
        <taxon>Pseudomonadota</taxon>
        <taxon>Gammaproteobacteria</taxon>
        <taxon>Vibrionales</taxon>
        <taxon>Vibrionaceae</taxon>
        <taxon>Vibrio</taxon>
    </lineage>
</organism>
<dbReference type="EC" id="2.4.2.31" evidence="2"/>
<gene>
    <name evidence="8" type="ORF">HGP28_07535</name>
</gene>
<evidence type="ECO:0000256" key="7">
    <source>
        <dbReference type="SAM" id="SignalP"/>
    </source>
</evidence>
<evidence type="ECO:0000256" key="3">
    <source>
        <dbReference type="ARBA" id="ARBA00022676"/>
    </source>
</evidence>
<proteinExistence type="inferred from homology"/>
<dbReference type="RefSeq" id="WP_168835856.1">
    <property type="nucleotide sequence ID" value="NZ_JABAIK010000006.1"/>
</dbReference>
<feature type="chain" id="PRO_5031499233" description="NAD(+)--protein-arginine ADP-ribosyltransferase" evidence="7">
    <location>
        <begin position="23"/>
        <end position="243"/>
    </location>
</feature>
<name>A0A7X8TQ45_9VIBR</name>
<comment type="caution">
    <text evidence="8">The sequence shown here is derived from an EMBL/GenBank/DDBJ whole genome shotgun (WGS) entry which is preliminary data.</text>
</comment>
<dbReference type="AlphaFoldDB" id="A0A7X8TQ45"/>
<dbReference type="GO" id="GO:0016779">
    <property type="term" value="F:nucleotidyltransferase activity"/>
    <property type="evidence" value="ECO:0007669"/>
    <property type="project" value="UniProtKB-KW"/>
</dbReference>
<evidence type="ECO:0000256" key="5">
    <source>
        <dbReference type="ARBA" id="ARBA00022695"/>
    </source>
</evidence>
<evidence type="ECO:0000313" key="8">
    <source>
        <dbReference type="EMBL" id="NLS12756.1"/>
    </source>
</evidence>
<comment type="similarity">
    <text evidence="1">Belongs to the Arg-specific ADP-ribosyltransferase family.</text>
</comment>
<protein>
    <recommendedName>
        <fullName evidence="2">NAD(+)--protein-arginine ADP-ribosyltransferase</fullName>
        <ecNumber evidence="2">2.4.2.31</ecNumber>
    </recommendedName>
</protein>
<accession>A0A7X8TQ45</accession>
<evidence type="ECO:0000313" key="9">
    <source>
        <dbReference type="Proteomes" id="UP000535589"/>
    </source>
</evidence>
<dbReference type="InterPro" id="IPR000768">
    <property type="entry name" value="ART"/>
</dbReference>
<dbReference type="GO" id="GO:0106274">
    <property type="term" value="F:NAD+-protein-arginine ADP-ribosyltransferase activity"/>
    <property type="evidence" value="ECO:0007669"/>
    <property type="project" value="UniProtKB-EC"/>
</dbReference>
<dbReference type="Proteomes" id="UP000535589">
    <property type="component" value="Unassembled WGS sequence"/>
</dbReference>
<reference evidence="8 9" key="1">
    <citation type="submission" date="2020-04" db="EMBL/GenBank/DDBJ databases">
        <title>Vibrio sp. SM6, a novel species isolated from seawater.</title>
        <authorList>
            <person name="Wang X."/>
        </authorList>
    </citation>
    <scope>NUCLEOTIDE SEQUENCE [LARGE SCALE GENOMIC DNA]</scope>
    <source>
        <strain evidence="8 9">SM6</strain>
    </source>
</reference>